<dbReference type="Proteomes" id="UP000008062">
    <property type="component" value="Chromosome 1"/>
</dbReference>
<protein>
    <submittedName>
        <fullName evidence="2">Signal peptide-containing protein</fullName>
    </submittedName>
</protein>
<dbReference type="OrthoDB" id="10456066at2759"/>
<sequence length="124" mass="13463">MRIHTLLTIAFAAIGVSGELVSLDCIPGTGKDAYCAPNGKCCAPQTCHYNECQRTLLTSPTRQGRVLFTDTRKARAKMAATGAIMARSAAPHLDQRDLLSAMTCAFFEGMTLSLRVGSTCERWY</sequence>
<dbReference type="EMBL" id="CM001196">
    <property type="protein sequence ID" value="EGP91770.1"/>
    <property type="molecule type" value="Genomic_DNA"/>
</dbReference>
<dbReference type="GeneID" id="13398276"/>
<evidence type="ECO:0000256" key="1">
    <source>
        <dbReference type="SAM" id="SignalP"/>
    </source>
</evidence>
<dbReference type="AlphaFoldDB" id="F9WX68"/>
<feature type="signal peptide" evidence="1">
    <location>
        <begin position="1"/>
        <end position="18"/>
    </location>
</feature>
<proteinExistence type="predicted"/>
<keyword evidence="1" id="KW-0732">Signal</keyword>
<dbReference type="RefSeq" id="XP_003856794.1">
    <property type="nucleotide sequence ID" value="XM_003856746.1"/>
</dbReference>
<evidence type="ECO:0000313" key="2">
    <source>
        <dbReference type="EMBL" id="EGP91770.1"/>
    </source>
</evidence>
<name>F9WX68_ZYMTI</name>
<dbReference type="KEGG" id="ztr:MYCGRDRAFT_90236"/>
<accession>F9WX68</accession>
<evidence type="ECO:0000313" key="3">
    <source>
        <dbReference type="Proteomes" id="UP000008062"/>
    </source>
</evidence>
<organism evidence="2 3">
    <name type="scientific">Zymoseptoria tritici (strain CBS 115943 / IPO323)</name>
    <name type="common">Speckled leaf blotch fungus</name>
    <name type="synonym">Septoria tritici</name>
    <dbReference type="NCBI Taxonomy" id="336722"/>
    <lineage>
        <taxon>Eukaryota</taxon>
        <taxon>Fungi</taxon>
        <taxon>Dikarya</taxon>
        <taxon>Ascomycota</taxon>
        <taxon>Pezizomycotina</taxon>
        <taxon>Dothideomycetes</taxon>
        <taxon>Dothideomycetidae</taxon>
        <taxon>Mycosphaerellales</taxon>
        <taxon>Mycosphaerellaceae</taxon>
        <taxon>Zymoseptoria</taxon>
    </lineage>
</organism>
<reference evidence="2 3" key="1">
    <citation type="journal article" date="2011" name="PLoS Genet.">
        <title>Finished genome of the fungal wheat pathogen Mycosphaerella graminicola reveals dispensome structure, chromosome plasticity, and stealth pathogenesis.</title>
        <authorList>
            <person name="Goodwin S.B."/>
            <person name="Ben M'barek S."/>
            <person name="Dhillon B."/>
            <person name="Wittenberg A.H.J."/>
            <person name="Crane C.F."/>
            <person name="Hane J.K."/>
            <person name="Foster A.J."/>
            <person name="Van der Lee T.A.J."/>
            <person name="Grimwood J."/>
            <person name="Aerts A."/>
            <person name="Antoniw J."/>
            <person name="Bailey A."/>
            <person name="Bluhm B."/>
            <person name="Bowler J."/>
            <person name="Bristow J."/>
            <person name="van der Burgt A."/>
            <person name="Canto-Canche B."/>
            <person name="Churchill A.C.L."/>
            <person name="Conde-Ferraez L."/>
            <person name="Cools H.J."/>
            <person name="Coutinho P.M."/>
            <person name="Csukai M."/>
            <person name="Dehal P."/>
            <person name="De Wit P."/>
            <person name="Donzelli B."/>
            <person name="van de Geest H.C."/>
            <person name="van Ham R.C.H.J."/>
            <person name="Hammond-Kosack K.E."/>
            <person name="Henrissat B."/>
            <person name="Kilian A."/>
            <person name="Kobayashi A.K."/>
            <person name="Koopmann E."/>
            <person name="Kourmpetis Y."/>
            <person name="Kuzniar A."/>
            <person name="Lindquist E."/>
            <person name="Lombard V."/>
            <person name="Maliepaard C."/>
            <person name="Martins N."/>
            <person name="Mehrabi R."/>
            <person name="Nap J.P.H."/>
            <person name="Ponomarenko A."/>
            <person name="Rudd J.J."/>
            <person name="Salamov A."/>
            <person name="Schmutz J."/>
            <person name="Schouten H.J."/>
            <person name="Shapiro H."/>
            <person name="Stergiopoulos I."/>
            <person name="Torriani S.F.F."/>
            <person name="Tu H."/>
            <person name="de Vries R.P."/>
            <person name="Waalwijk C."/>
            <person name="Ware S.B."/>
            <person name="Wiebenga A."/>
            <person name="Zwiers L.-H."/>
            <person name="Oliver R.P."/>
            <person name="Grigoriev I.V."/>
            <person name="Kema G.H.J."/>
        </authorList>
    </citation>
    <scope>NUCLEOTIDE SEQUENCE [LARGE SCALE GENOMIC DNA]</scope>
    <source>
        <strain evidence="3">CBS 115943 / IPO323</strain>
    </source>
</reference>
<dbReference type="InParanoid" id="F9WX68"/>
<feature type="chain" id="PRO_5003395409" evidence="1">
    <location>
        <begin position="19"/>
        <end position="124"/>
    </location>
</feature>
<keyword evidence="3" id="KW-1185">Reference proteome</keyword>
<dbReference type="HOGENOM" id="CLU_2005715_0_0_1"/>
<gene>
    <name evidence="2" type="ORF">MYCGRDRAFT_90236</name>
</gene>